<dbReference type="InterPro" id="IPR020892">
    <property type="entry name" value="Cyclophilin-type_PPIase_CS"/>
</dbReference>
<keyword evidence="4 7" id="KW-0413">Isomerase</keyword>
<dbReference type="OMA" id="TVYMDIS"/>
<dbReference type="FunFam" id="2.40.100.10:FF:000025">
    <property type="entry name" value="Peptidyl-prolyl cis-trans isomerase CYP19-2"/>
    <property type="match status" value="1"/>
</dbReference>
<sequence length="325" mass="35469">MAEIPGASFRAFSRTAWEASRAETLAAKASNKTPQESTSFLARTKETWASHRQQQRQAPTSSASSAKTPTTTAPATTKAPTPNASAAAKAPAATMHDRVRAFYEEFNPTKLTEVDAVVRKHMGREAELFEKLRAKYCPAPLPDLAPLTTEAHPTVYFDIAYHEQTHRVVMRLLDDVVPLAAENFRCLCTGEKGRGLHFKGSQFHRIIKNFMIQGGDITKGDGTGGASIYANTPHGNAWGHFKDERFLQHDRIGLLSLANKGKNTNTSQFFITTRAPLLHLNDKHVVFGQVIQGLDAVLAIEQATTTATGKPLPGHEAVIVDCGQL</sequence>
<dbReference type="Pfam" id="PF00160">
    <property type="entry name" value="Pro_isomerase"/>
    <property type="match status" value="1"/>
</dbReference>
<protein>
    <recommendedName>
        <fullName evidence="2">peptidylprolyl isomerase</fullName>
        <ecNumber evidence="2">5.2.1.8</ecNumber>
    </recommendedName>
</protein>
<evidence type="ECO:0000256" key="1">
    <source>
        <dbReference type="ARBA" id="ARBA00000971"/>
    </source>
</evidence>
<evidence type="ECO:0000313" key="7">
    <source>
        <dbReference type="EMBL" id="EQC27828.1"/>
    </source>
</evidence>
<accession>T0R6Z8</accession>
<evidence type="ECO:0000256" key="3">
    <source>
        <dbReference type="ARBA" id="ARBA00023110"/>
    </source>
</evidence>
<gene>
    <name evidence="7" type="ORF">SDRG_14412</name>
</gene>
<feature type="region of interest" description="Disordered" evidence="5">
    <location>
        <begin position="21"/>
        <end position="91"/>
    </location>
</feature>
<keyword evidence="8" id="KW-1185">Reference proteome</keyword>
<dbReference type="STRING" id="1156394.T0R6Z8"/>
<dbReference type="EMBL" id="JH767202">
    <property type="protein sequence ID" value="EQC27828.1"/>
    <property type="molecule type" value="Genomic_DNA"/>
</dbReference>
<evidence type="ECO:0000256" key="2">
    <source>
        <dbReference type="ARBA" id="ARBA00013194"/>
    </source>
</evidence>
<evidence type="ECO:0000313" key="8">
    <source>
        <dbReference type="Proteomes" id="UP000030762"/>
    </source>
</evidence>
<dbReference type="PANTHER" id="PTHR11071:SF561">
    <property type="entry name" value="PEPTIDYL-PROLYL CIS-TRANS ISOMERASE D-RELATED"/>
    <property type="match status" value="1"/>
</dbReference>
<dbReference type="InterPro" id="IPR002130">
    <property type="entry name" value="Cyclophilin-type_PPIase_dom"/>
</dbReference>
<dbReference type="GO" id="GO:0003755">
    <property type="term" value="F:peptidyl-prolyl cis-trans isomerase activity"/>
    <property type="evidence" value="ECO:0007669"/>
    <property type="project" value="UniProtKB-KW"/>
</dbReference>
<dbReference type="eggNOG" id="KOG0546">
    <property type="taxonomic scope" value="Eukaryota"/>
</dbReference>
<feature type="compositionally biased region" description="Polar residues" evidence="5">
    <location>
        <begin position="30"/>
        <end position="41"/>
    </location>
</feature>
<name>T0R6Z8_SAPDV</name>
<dbReference type="Gene3D" id="2.40.100.10">
    <property type="entry name" value="Cyclophilin-like"/>
    <property type="match status" value="1"/>
</dbReference>
<dbReference type="PANTHER" id="PTHR11071">
    <property type="entry name" value="PEPTIDYL-PROLYL CIS-TRANS ISOMERASE"/>
    <property type="match status" value="1"/>
</dbReference>
<dbReference type="SUPFAM" id="SSF50891">
    <property type="entry name" value="Cyclophilin-like"/>
    <property type="match status" value="1"/>
</dbReference>
<dbReference type="InParanoid" id="T0R6Z8"/>
<dbReference type="PROSITE" id="PS50072">
    <property type="entry name" value="CSA_PPIASE_2"/>
    <property type="match status" value="1"/>
</dbReference>
<dbReference type="EC" id="5.2.1.8" evidence="2"/>
<evidence type="ECO:0000256" key="5">
    <source>
        <dbReference type="SAM" id="MobiDB-lite"/>
    </source>
</evidence>
<keyword evidence="3" id="KW-0697">Rotamase</keyword>
<dbReference type="Proteomes" id="UP000030762">
    <property type="component" value="Unassembled WGS sequence"/>
</dbReference>
<dbReference type="GO" id="GO:0005737">
    <property type="term" value="C:cytoplasm"/>
    <property type="evidence" value="ECO:0007669"/>
    <property type="project" value="TreeGrafter"/>
</dbReference>
<dbReference type="RefSeq" id="XP_008618758.1">
    <property type="nucleotide sequence ID" value="XM_008620536.1"/>
</dbReference>
<reference evidence="7 8" key="1">
    <citation type="submission" date="2012-04" db="EMBL/GenBank/DDBJ databases">
        <title>The Genome Sequence of Saprolegnia declina VS20.</title>
        <authorList>
            <consortium name="The Broad Institute Genome Sequencing Platform"/>
            <person name="Russ C."/>
            <person name="Nusbaum C."/>
            <person name="Tyler B."/>
            <person name="van West P."/>
            <person name="Dieguez-Uribeondo J."/>
            <person name="de Bruijn I."/>
            <person name="Tripathy S."/>
            <person name="Jiang R."/>
            <person name="Young S.K."/>
            <person name="Zeng Q."/>
            <person name="Gargeya S."/>
            <person name="Fitzgerald M."/>
            <person name="Haas B."/>
            <person name="Abouelleil A."/>
            <person name="Alvarado L."/>
            <person name="Arachchi H.M."/>
            <person name="Berlin A."/>
            <person name="Chapman S.B."/>
            <person name="Goldberg J."/>
            <person name="Griggs A."/>
            <person name="Gujja S."/>
            <person name="Hansen M."/>
            <person name="Howarth C."/>
            <person name="Imamovic A."/>
            <person name="Larimer J."/>
            <person name="McCowen C."/>
            <person name="Montmayeur A."/>
            <person name="Murphy C."/>
            <person name="Neiman D."/>
            <person name="Pearson M."/>
            <person name="Priest M."/>
            <person name="Roberts A."/>
            <person name="Saif S."/>
            <person name="Shea T."/>
            <person name="Sisk P."/>
            <person name="Sykes S."/>
            <person name="Wortman J."/>
            <person name="Nusbaum C."/>
            <person name="Birren B."/>
        </authorList>
    </citation>
    <scope>NUCLEOTIDE SEQUENCE [LARGE SCALE GENOMIC DNA]</scope>
    <source>
        <strain evidence="7 8">VS20</strain>
    </source>
</reference>
<evidence type="ECO:0000256" key="4">
    <source>
        <dbReference type="ARBA" id="ARBA00023235"/>
    </source>
</evidence>
<organism evidence="7 8">
    <name type="scientific">Saprolegnia diclina (strain VS20)</name>
    <dbReference type="NCBI Taxonomy" id="1156394"/>
    <lineage>
        <taxon>Eukaryota</taxon>
        <taxon>Sar</taxon>
        <taxon>Stramenopiles</taxon>
        <taxon>Oomycota</taxon>
        <taxon>Saprolegniomycetes</taxon>
        <taxon>Saprolegniales</taxon>
        <taxon>Saprolegniaceae</taxon>
        <taxon>Saprolegnia</taxon>
    </lineage>
</organism>
<feature type="domain" description="PPIase cyclophilin-type" evidence="6">
    <location>
        <begin position="167"/>
        <end position="324"/>
    </location>
</feature>
<feature type="compositionally biased region" description="Low complexity" evidence="5">
    <location>
        <begin position="58"/>
        <end position="91"/>
    </location>
</feature>
<dbReference type="GeneID" id="19955139"/>
<evidence type="ECO:0000259" key="6">
    <source>
        <dbReference type="PROSITE" id="PS50072"/>
    </source>
</evidence>
<dbReference type="PROSITE" id="PS00170">
    <property type="entry name" value="CSA_PPIASE_1"/>
    <property type="match status" value="1"/>
</dbReference>
<dbReference type="PRINTS" id="PR00153">
    <property type="entry name" value="CSAPPISMRASE"/>
</dbReference>
<dbReference type="OrthoDB" id="72180at2759"/>
<dbReference type="GO" id="GO:0016018">
    <property type="term" value="F:cyclosporin A binding"/>
    <property type="evidence" value="ECO:0007669"/>
    <property type="project" value="TreeGrafter"/>
</dbReference>
<dbReference type="InterPro" id="IPR029000">
    <property type="entry name" value="Cyclophilin-like_dom_sf"/>
</dbReference>
<dbReference type="AlphaFoldDB" id="T0R6Z8"/>
<proteinExistence type="predicted"/>
<dbReference type="VEuPathDB" id="FungiDB:SDRG_14412"/>
<dbReference type="GO" id="GO:0006457">
    <property type="term" value="P:protein folding"/>
    <property type="evidence" value="ECO:0007669"/>
    <property type="project" value="InterPro"/>
</dbReference>
<comment type="catalytic activity">
    <reaction evidence="1">
        <text>[protein]-peptidylproline (omega=180) = [protein]-peptidylproline (omega=0)</text>
        <dbReference type="Rhea" id="RHEA:16237"/>
        <dbReference type="Rhea" id="RHEA-COMP:10747"/>
        <dbReference type="Rhea" id="RHEA-COMP:10748"/>
        <dbReference type="ChEBI" id="CHEBI:83833"/>
        <dbReference type="ChEBI" id="CHEBI:83834"/>
        <dbReference type="EC" id="5.2.1.8"/>
    </reaction>
</comment>